<sequence length="65" mass="7700">MHSPRRQFLRAVGNRCAHHNRVFKTTFSTMHFFPVFSFFFQQTPLTSLHYTLSLRVPHSQHTGPK</sequence>
<protein>
    <submittedName>
        <fullName evidence="1">Uncharacterized protein</fullName>
    </submittedName>
</protein>
<evidence type="ECO:0000313" key="1">
    <source>
        <dbReference type="EMBL" id="JAI03060.1"/>
    </source>
</evidence>
<organism evidence="1">
    <name type="scientific">Anguilla anguilla</name>
    <name type="common">European freshwater eel</name>
    <name type="synonym">Muraena anguilla</name>
    <dbReference type="NCBI Taxonomy" id="7936"/>
    <lineage>
        <taxon>Eukaryota</taxon>
        <taxon>Metazoa</taxon>
        <taxon>Chordata</taxon>
        <taxon>Craniata</taxon>
        <taxon>Vertebrata</taxon>
        <taxon>Euteleostomi</taxon>
        <taxon>Actinopterygii</taxon>
        <taxon>Neopterygii</taxon>
        <taxon>Teleostei</taxon>
        <taxon>Anguilliformes</taxon>
        <taxon>Anguillidae</taxon>
        <taxon>Anguilla</taxon>
    </lineage>
</organism>
<name>A0A0E9XK68_ANGAN</name>
<proteinExistence type="predicted"/>
<accession>A0A0E9XK68</accession>
<dbReference type="AlphaFoldDB" id="A0A0E9XK68"/>
<reference evidence="1" key="2">
    <citation type="journal article" date="2015" name="Fish Shellfish Immunol.">
        <title>Early steps in the European eel (Anguilla anguilla)-Vibrio vulnificus interaction in the gills: Role of the RtxA13 toxin.</title>
        <authorList>
            <person name="Callol A."/>
            <person name="Pajuelo D."/>
            <person name="Ebbesson L."/>
            <person name="Teles M."/>
            <person name="MacKenzie S."/>
            <person name="Amaro C."/>
        </authorList>
    </citation>
    <scope>NUCLEOTIDE SEQUENCE</scope>
</reference>
<reference evidence="1" key="1">
    <citation type="submission" date="2014-11" db="EMBL/GenBank/DDBJ databases">
        <authorList>
            <person name="Amaro Gonzalez C."/>
        </authorList>
    </citation>
    <scope>NUCLEOTIDE SEQUENCE</scope>
</reference>
<dbReference type="EMBL" id="GBXM01005518">
    <property type="protein sequence ID" value="JAI03060.1"/>
    <property type="molecule type" value="Transcribed_RNA"/>
</dbReference>